<dbReference type="OrthoDB" id="9775296at2"/>
<evidence type="ECO:0000256" key="2">
    <source>
        <dbReference type="ARBA" id="ARBA00023002"/>
    </source>
</evidence>
<dbReference type="PANTHER" id="PTHR44196">
    <property type="entry name" value="DEHYDROGENASE/REDUCTASE SDR FAMILY MEMBER 7B"/>
    <property type="match status" value="1"/>
</dbReference>
<evidence type="ECO:0000256" key="1">
    <source>
        <dbReference type="ARBA" id="ARBA00006484"/>
    </source>
</evidence>
<reference evidence="5" key="1">
    <citation type="submission" date="2019-09" db="EMBL/GenBank/DDBJ databases">
        <authorList>
            <person name="Teo W.F.A."/>
            <person name="Duangmal K."/>
        </authorList>
    </citation>
    <scope>NUCLEOTIDE SEQUENCE [LARGE SCALE GENOMIC DNA]</scope>
    <source>
        <strain evidence="5">K81G1</strain>
    </source>
</reference>
<dbReference type="Gene3D" id="3.40.50.720">
    <property type="entry name" value="NAD(P)-binding Rossmann-like Domain"/>
    <property type="match status" value="1"/>
</dbReference>
<sequence length="416" mass="44995">MAAIRSATFSTRQGPSPSIQSTARTRTRPSSNPATREKTSGAHSVPGIATSSVSTPDIIPRQVTPGAGGQGSPRPGHSPTTTSRGGVWTPGETGRGPTPPLHRCAVVGRFPVSVTGERFSPVSARLPRFPGRSRHVCARRGRYVVFRPRIRSPRRKSPPERVATGSSASTTGVPEFFPLRRETTVGGRRPVAVVVGATGGIGRAVVELFARDHTLWLAGRDETALKTMASTLPEAFCWQLDLSGDEGVPLEPPQDLGEVDVLLHCAGAFEQGTVLDMSERRWREVFAVNLFGVVELTRLLLPGLRRTRGRVIVVNSTVVTRSPAGRSAYAASKQALRVFTEALHQEELNHGVRVTSIYPGRVATEMQRTVRRREGGPFEPERYLAPATVAKAVRAVLAAPADAHLTEFVLEPTWRR</sequence>
<keyword evidence="2" id="KW-0560">Oxidoreductase</keyword>
<dbReference type="InterPro" id="IPR057326">
    <property type="entry name" value="KR_dom"/>
</dbReference>
<organism evidence="5 6">
    <name type="scientific">Amycolatopsis acidicola</name>
    <dbReference type="NCBI Taxonomy" id="2596893"/>
    <lineage>
        <taxon>Bacteria</taxon>
        <taxon>Bacillati</taxon>
        <taxon>Actinomycetota</taxon>
        <taxon>Actinomycetes</taxon>
        <taxon>Pseudonocardiales</taxon>
        <taxon>Pseudonocardiaceae</taxon>
        <taxon>Amycolatopsis</taxon>
    </lineage>
</organism>
<gene>
    <name evidence="5" type="ORF">FPZ12_044190</name>
</gene>
<protein>
    <submittedName>
        <fullName evidence="5">SDR family oxidoreductase</fullName>
    </submittedName>
</protein>
<evidence type="ECO:0000259" key="4">
    <source>
        <dbReference type="SMART" id="SM00822"/>
    </source>
</evidence>
<evidence type="ECO:0000313" key="6">
    <source>
        <dbReference type="Proteomes" id="UP000319769"/>
    </source>
</evidence>
<feature type="compositionally biased region" description="Polar residues" evidence="3">
    <location>
        <begin position="7"/>
        <end position="34"/>
    </location>
</feature>
<evidence type="ECO:0000313" key="5">
    <source>
        <dbReference type="EMBL" id="KAA9148952.1"/>
    </source>
</evidence>
<keyword evidence="6" id="KW-1185">Reference proteome</keyword>
<dbReference type="GO" id="GO:0016020">
    <property type="term" value="C:membrane"/>
    <property type="evidence" value="ECO:0007669"/>
    <property type="project" value="TreeGrafter"/>
</dbReference>
<dbReference type="PANTHER" id="PTHR44196:SF1">
    <property type="entry name" value="DEHYDROGENASE_REDUCTASE SDR FAMILY MEMBER 7B"/>
    <property type="match status" value="1"/>
</dbReference>
<dbReference type="SUPFAM" id="SSF51735">
    <property type="entry name" value="NAD(P)-binding Rossmann-fold domains"/>
    <property type="match status" value="1"/>
</dbReference>
<accession>A0A5N0UJ03</accession>
<evidence type="ECO:0000256" key="3">
    <source>
        <dbReference type="SAM" id="MobiDB-lite"/>
    </source>
</evidence>
<dbReference type="InterPro" id="IPR036291">
    <property type="entry name" value="NAD(P)-bd_dom_sf"/>
</dbReference>
<dbReference type="Proteomes" id="UP000319769">
    <property type="component" value="Unassembled WGS sequence"/>
</dbReference>
<name>A0A5N0UJ03_9PSEU</name>
<dbReference type="InterPro" id="IPR002347">
    <property type="entry name" value="SDR_fam"/>
</dbReference>
<dbReference type="PROSITE" id="PS00061">
    <property type="entry name" value="ADH_SHORT"/>
    <property type="match status" value="1"/>
</dbReference>
<dbReference type="SMART" id="SM00822">
    <property type="entry name" value="PKS_KR"/>
    <property type="match status" value="1"/>
</dbReference>
<comment type="caution">
    <text evidence="5">The sequence shown here is derived from an EMBL/GenBank/DDBJ whole genome shotgun (WGS) entry which is preliminary data.</text>
</comment>
<comment type="similarity">
    <text evidence="1">Belongs to the short-chain dehydrogenases/reductases (SDR) family.</text>
</comment>
<feature type="region of interest" description="Disordered" evidence="3">
    <location>
        <begin position="1"/>
        <end position="102"/>
    </location>
</feature>
<dbReference type="Pfam" id="PF00106">
    <property type="entry name" value="adh_short"/>
    <property type="match status" value="1"/>
</dbReference>
<dbReference type="AlphaFoldDB" id="A0A5N0UJ03"/>
<feature type="domain" description="Ketoreductase" evidence="4">
    <location>
        <begin position="190"/>
        <end position="365"/>
    </location>
</feature>
<dbReference type="EMBL" id="VMNW02000156">
    <property type="protein sequence ID" value="KAA9148952.1"/>
    <property type="molecule type" value="Genomic_DNA"/>
</dbReference>
<proteinExistence type="inferred from homology"/>
<dbReference type="NCBIfam" id="NF006073">
    <property type="entry name" value="PRK08219.1"/>
    <property type="match status" value="1"/>
</dbReference>
<dbReference type="PRINTS" id="PR00081">
    <property type="entry name" value="GDHRDH"/>
</dbReference>
<feature type="region of interest" description="Disordered" evidence="3">
    <location>
        <begin position="152"/>
        <end position="173"/>
    </location>
</feature>
<dbReference type="GO" id="GO:0016491">
    <property type="term" value="F:oxidoreductase activity"/>
    <property type="evidence" value="ECO:0007669"/>
    <property type="project" value="UniProtKB-KW"/>
</dbReference>
<dbReference type="InterPro" id="IPR020904">
    <property type="entry name" value="Sc_DH/Rdtase_CS"/>
</dbReference>